<protein>
    <submittedName>
        <fullName evidence="1">Uncharacterized protein</fullName>
    </submittedName>
</protein>
<reference evidence="1" key="1">
    <citation type="submission" date="2019-10" db="EMBL/GenBank/DDBJ databases">
        <authorList>
            <consortium name="DOE Joint Genome Institute"/>
            <person name="Kuo A."/>
            <person name="Miyauchi S."/>
            <person name="Kiss E."/>
            <person name="Drula E."/>
            <person name="Kohler A."/>
            <person name="Sanchez-Garcia M."/>
            <person name="Andreopoulos B."/>
            <person name="Barry K.W."/>
            <person name="Bonito G."/>
            <person name="Buee M."/>
            <person name="Carver A."/>
            <person name="Chen C."/>
            <person name="Cichocki N."/>
            <person name="Clum A."/>
            <person name="Culley D."/>
            <person name="Crous P.W."/>
            <person name="Fauchery L."/>
            <person name="Girlanda M."/>
            <person name="Hayes R."/>
            <person name="Keri Z."/>
            <person name="Labutti K."/>
            <person name="Lipzen A."/>
            <person name="Lombard V."/>
            <person name="Magnuson J."/>
            <person name="Maillard F."/>
            <person name="Morin E."/>
            <person name="Murat C."/>
            <person name="Nolan M."/>
            <person name="Ohm R."/>
            <person name="Pangilinan J."/>
            <person name="Pereira M."/>
            <person name="Perotto S."/>
            <person name="Peter M."/>
            <person name="Riley R."/>
            <person name="Sitrit Y."/>
            <person name="Stielow B."/>
            <person name="Szollosi G."/>
            <person name="Zifcakova L."/>
            <person name="Stursova M."/>
            <person name="Spatafora J.W."/>
            <person name="Tedersoo L."/>
            <person name="Vaario L.-M."/>
            <person name="Yamada A."/>
            <person name="Yan M."/>
            <person name="Wang P."/>
            <person name="Xu J."/>
            <person name="Bruns T."/>
            <person name="Baldrian P."/>
            <person name="Vilgalys R."/>
            <person name="Henrissat B."/>
            <person name="Grigoriev I.V."/>
            <person name="Hibbett D."/>
            <person name="Nagy L.G."/>
            <person name="Martin F.M."/>
        </authorList>
    </citation>
    <scope>NUCLEOTIDE SEQUENCE</scope>
    <source>
        <strain evidence="1">P2</strain>
    </source>
</reference>
<proteinExistence type="predicted"/>
<organism evidence="1 2">
    <name type="scientific">Thelephora ganbajun</name>
    <name type="common">Ganba fungus</name>
    <dbReference type="NCBI Taxonomy" id="370292"/>
    <lineage>
        <taxon>Eukaryota</taxon>
        <taxon>Fungi</taxon>
        <taxon>Dikarya</taxon>
        <taxon>Basidiomycota</taxon>
        <taxon>Agaricomycotina</taxon>
        <taxon>Agaricomycetes</taxon>
        <taxon>Thelephorales</taxon>
        <taxon>Thelephoraceae</taxon>
        <taxon>Thelephora</taxon>
    </lineage>
</organism>
<evidence type="ECO:0000313" key="1">
    <source>
        <dbReference type="EMBL" id="KAF9651428.1"/>
    </source>
</evidence>
<dbReference type="EMBL" id="MU117975">
    <property type="protein sequence ID" value="KAF9651428.1"/>
    <property type="molecule type" value="Genomic_DNA"/>
</dbReference>
<keyword evidence="2" id="KW-1185">Reference proteome</keyword>
<accession>A0ACB6ZQ33</accession>
<gene>
    <name evidence="1" type="ORF">BDM02DRAFT_3110470</name>
</gene>
<comment type="caution">
    <text evidence="1">The sequence shown here is derived from an EMBL/GenBank/DDBJ whole genome shotgun (WGS) entry which is preliminary data.</text>
</comment>
<name>A0ACB6ZQ33_THEGA</name>
<dbReference type="Proteomes" id="UP000886501">
    <property type="component" value="Unassembled WGS sequence"/>
</dbReference>
<evidence type="ECO:0000313" key="2">
    <source>
        <dbReference type="Proteomes" id="UP000886501"/>
    </source>
</evidence>
<sequence length="77" mass="8985">MPALLSRTLDPLLGIFTGVFAYYLAENHPRTGFAPEERLRPLVQWKWAQYRVRRNQQLESLEANVDWTGLSPEEGKR</sequence>
<reference evidence="1" key="2">
    <citation type="journal article" date="2020" name="Nat. Commun.">
        <title>Large-scale genome sequencing of mycorrhizal fungi provides insights into the early evolution of symbiotic traits.</title>
        <authorList>
            <person name="Miyauchi S."/>
            <person name="Kiss E."/>
            <person name="Kuo A."/>
            <person name="Drula E."/>
            <person name="Kohler A."/>
            <person name="Sanchez-Garcia M."/>
            <person name="Morin E."/>
            <person name="Andreopoulos B."/>
            <person name="Barry K.W."/>
            <person name="Bonito G."/>
            <person name="Buee M."/>
            <person name="Carver A."/>
            <person name="Chen C."/>
            <person name="Cichocki N."/>
            <person name="Clum A."/>
            <person name="Culley D."/>
            <person name="Crous P.W."/>
            <person name="Fauchery L."/>
            <person name="Girlanda M."/>
            <person name="Hayes R.D."/>
            <person name="Keri Z."/>
            <person name="LaButti K."/>
            <person name="Lipzen A."/>
            <person name="Lombard V."/>
            <person name="Magnuson J."/>
            <person name="Maillard F."/>
            <person name="Murat C."/>
            <person name="Nolan M."/>
            <person name="Ohm R.A."/>
            <person name="Pangilinan J."/>
            <person name="Pereira M.F."/>
            <person name="Perotto S."/>
            <person name="Peter M."/>
            <person name="Pfister S."/>
            <person name="Riley R."/>
            <person name="Sitrit Y."/>
            <person name="Stielow J.B."/>
            <person name="Szollosi G."/>
            <person name="Zifcakova L."/>
            <person name="Stursova M."/>
            <person name="Spatafora J.W."/>
            <person name="Tedersoo L."/>
            <person name="Vaario L.M."/>
            <person name="Yamada A."/>
            <person name="Yan M."/>
            <person name="Wang P."/>
            <person name="Xu J."/>
            <person name="Bruns T."/>
            <person name="Baldrian P."/>
            <person name="Vilgalys R."/>
            <person name="Dunand C."/>
            <person name="Henrissat B."/>
            <person name="Grigoriev I.V."/>
            <person name="Hibbett D."/>
            <person name="Nagy L.G."/>
            <person name="Martin F.M."/>
        </authorList>
    </citation>
    <scope>NUCLEOTIDE SEQUENCE</scope>
    <source>
        <strain evidence="1">P2</strain>
    </source>
</reference>